<evidence type="ECO:0000259" key="11">
    <source>
        <dbReference type="PROSITE" id="PS50262"/>
    </source>
</evidence>
<dbReference type="PRINTS" id="PR01012">
    <property type="entry name" value="NRPEPTIDEYR"/>
</dbReference>
<gene>
    <name evidence="12" type="ORF">BRAFLDRAFT_123871</name>
</gene>
<feature type="transmembrane region" description="Helical" evidence="10">
    <location>
        <begin position="59"/>
        <end position="78"/>
    </location>
</feature>
<evidence type="ECO:0000256" key="8">
    <source>
        <dbReference type="ARBA" id="ARBA00023170"/>
    </source>
</evidence>
<keyword evidence="5 10" id="KW-1133">Transmembrane helix</keyword>
<feature type="domain" description="G-protein coupled receptors family 1 profile" evidence="11">
    <location>
        <begin position="43"/>
        <end position="290"/>
    </location>
</feature>
<dbReference type="Gene3D" id="1.20.1070.10">
    <property type="entry name" value="Rhodopsin 7-helix transmembrane proteins"/>
    <property type="match status" value="2"/>
</dbReference>
<keyword evidence="9" id="KW-0807">Transducer</keyword>
<dbReference type="SUPFAM" id="SSF81321">
    <property type="entry name" value="Family A G protein-coupled receptor-like"/>
    <property type="match status" value="1"/>
</dbReference>
<evidence type="ECO:0000256" key="2">
    <source>
        <dbReference type="ARBA" id="ARBA00010663"/>
    </source>
</evidence>
<organism>
    <name type="scientific">Branchiostoma floridae</name>
    <name type="common">Florida lancelet</name>
    <name type="synonym">Amphioxus</name>
    <dbReference type="NCBI Taxonomy" id="7739"/>
    <lineage>
        <taxon>Eukaryota</taxon>
        <taxon>Metazoa</taxon>
        <taxon>Chordata</taxon>
        <taxon>Cephalochordata</taxon>
        <taxon>Leptocardii</taxon>
        <taxon>Amphioxiformes</taxon>
        <taxon>Branchiostomatidae</taxon>
        <taxon>Branchiostoma</taxon>
    </lineage>
</organism>
<keyword evidence="6" id="KW-0297">G-protein coupled receptor</keyword>
<dbReference type="eggNOG" id="KOG3656">
    <property type="taxonomic scope" value="Eukaryota"/>
</dbReference>
<feature type="transmembrane region" description="Helical" evidence="10">
    <location>
        <begin position="232"/>
        <end position="254"/>
    </location>
</feature>
<dbReference type="GO" id="GO:0005886">
    <property type="term" value="C:plasma membrane"/>
    <property type="evidence" value="ECO:0007669"/>
    <property type="project" value="UniProtKB-SubCell"/>
</dbReference>
<keyword evidence="7 10" id="KW-0472">Membrane</keyword>
<evidence type="ECO:0000256" key="10">
    <source>
        <dbReference type="SAM" id="Phobius"/>
    </source>
</evidence>
<comment type="similarity">
    <text evidence="2">Belongs to the G-protein coupled receptor 1 family.</text>
</comment>
<dbReference type="PROSITE" id="PS50262">
    <property type="entry name" value="G_PROTEIN_RECEP_F1_2"/>
    <property type="match status" value="1"/>
</dbReference>
<dbReference type="Pfam" id="PF00001">
    <property type="entry name" value="7tm_1"/>
    <property type="match status" value="2"/>
</dbReference>
<dbReference type="InterPro" id="IPR017452">
    <property type="entry name" value="GPCR_Rhodpsn_7TM"/>
</dbReference>
<dbReference type="AlphaFoldDB" id="C3XQC0"/>
<accession>C3XQC0</accession>
<evidence type="ECO:0000256" key="9">
    <source>
        <dbReference type="ARBA" id="ARBA00023224"/>
    </source>
</evidence>
<evidence type="ECO:0000256" key="3">
    <source>
        <dbReference type="ARBA" id="ARBA00022475"/>
    </source>
</evidence>
<evidence type="ECO:0000256" key="1">
    <source>
        <dbReference type="ARBA" id="ARBA00004651"/>
    </source>
</evidence>
<dbReference type="InParanoid" id="C3XQC0"/>
<feature type="transmembrane region" description="Helical" evidence="10">
    <location>
        <begin position="171"/>
        <end position="193"/>
    </location>
</feature>
<keyword evidence="4 10" id="KW-0812">Transmembrane</keyword>
<dbReference type="SMART" id="SM01381">
    <property type="entry name" value="7TM_GPCR_Srsx"/>
    <property type="match status" value="1"/>
</dbReference>
<feature type="transmembrane region" description="Helical" evidence="10">
    <location>
        <begin position="26"/>
        <end position="52"/>
    </location>
</feature>
<comment type="subcellular location">
    <subcellularLocation>
        <location evidence="1">Cell membrane</location>
        <topology evidence="1">Multi-pass membrane protein</topology>
    </subcellularLocation>
</comment>
<evidence type="ECO:0000256" key="6">
    <source>
        <dbReference type="ARBA" id="ARBA00023040"/>
    </source>
</evidence>
<proteinExistence type="inferred from homology"/>
<reference evidence="12" key="1">
    <citation type="journal article" date="2008" name="Nature">
        <title>The amphioxus genome and the evolution of the chordate karyotype.</title>
        <authorList>
            <consortium name="US DOE Joint Genome Institute (JGI-PGF)"/>
            <person name="Putnam N.H."/>
            <person name="Butts T."/>
            <person name="Ferrier D.E.K."/>
            <person name="Furlong R.F."/>
            <person name="Hellsten U."/>
            <person name="Kawashima T."/>
            <person name="Robinson-Rechavi M."/>
            <person name="Shoguchi E."/>
            <person name="Terry A."/>
            <person name="Yu J.-K."/>
            <person name="Benito-Gutierrez E.L."/>
            <person name="Dubchak I."/>
            <person name="Garcia-Fernandez J."/>
            <person name="Gibson-Brown J.J."/>
            <person name="Grigoriev I.V."/>
            <person name="Horton A.C."/>
            <person name="de Jong P.J."/>
            <person name="Jurka J."/>
            <person name="Kapitonov V.V."/>
            <person name="Kohara Y."/>
            <person name="Kuroki Y."/>
            <person name="Lindquist E."/>
            <person name="Lucas S."/>
            <person name="Osoegawa K."/>
            <person name="Pennacchio L.A."/>
            <person name="Salamov A.A."/>
            <person name="Satou Y."/>
            <person name="Sauka-Spengler T."/>
            <person name="Schmutz J."/>
            <person name="Shin-I T."/>
            <person name="Toyoda A."/>
            <person name="Bronner-Fraser M."/>
            <person name="Fujiyama A."/>
            <person name="Holland L.Z."/>
            <person name="Holland P.W.H."/>
            <person name="Satoh N."/>
            <person name="Rokhsar D.S."/>
        </authorList>
    </citation>
    <scope>NUCLEOTIDE SEQUENCE [LARGE SCALE GENOMIC DNA]</scope>
    <source>
        <strain evidence="12">S238N-H82</strain>
        <tissue evidence="12">Testes</tissue>
    </source>
</reference>
<dbReference type="PRINTS" id="PR00237">
    <property type="entry name" value="GPCRRHODOPSN"/>
</dbReference>
<dbReference type="PANTHER" id="PTHR24241">
    <property type="entry name" value="NEUROPEPTIDE RECEPTOR-RELATED G-PROTEIN COUPLED RECEPTOR"/>
    <property type="match status" value="1"/>
</dbReference>
<evidence type="ECO:0000256" key="7">
    <source>
        <dbReference type="ARBA" id="ARBA00023136"/>
    </source>
</evidence>
<evidence type="ECO:0000256" key="5">
    <source>
        <dbReference type="ARBA" id="ARBA00022989"/>
    </source>
</evidence>
<feature type="transmembrane region" description="Helical" evidence="10">
    <location>
        <begin position="274"/>
        <end position="293"/>
    </location>
</feature>
<dbReference type="GO" id="GO:0004983">
    <property type="term" value="F:neuropeptide Y receptor activity"/>
    <property type="evidence" value="ECO:0007669"/>
    <property type="project" value="InterPro"/>
</dbReference>
<keyword evidence="3" id="KW-1003">Cell membrane</keyword>
<dbReference type="InterPro" id="IPR000276">
    <property type="entry name" value="GPCR_Rhodpsn"/>
</dbReference>
<keyword evidence="8" id="KW-0675">Receptor</keyword>
<sequence>MEVVGNLSDNSTSESGLVYKQGYPTIITFILAYGFSFVLCVAGNLAVCVIVIKYQQLHTVTNFFIFNLAAADLLVALFCMPFTLVNNILAGLFAMEVVGNLSDNSTFESGLVYKQGYPTIITFILAYGFSFVLCVAGNLAAVVLETRSVEYSSVPVLTCQEQWPSITYRRVYTVALFLALFFTPMSIICFMYVKISKKLWPDQGSEGGTPRSSARRAGTADRDSRMIWIVKMLLIVVTLFAVSWLPLHVVTIVGDFGDLSSWHGTVLYDYIYPVAHWLAYLNSCMNPIVYGYFNKNFRRMMNEDNKKQGTSRKADGKLGVHQTHIEMTDRSVFNCTTPGTLRSVVTIQSSPSRL</sequence>
<dbReference type="EMBL" id="GG666452">
    <property type="protein sequence ID" value="EEN69733.1"/>
    <property type="molecule type" value="Genomic_DNA"/>
</dbReference>
<evidence type="ECO:0000313" key="12">
    <source>
        <dbReference type="EMBL" id="EEN69733.1"/>
    </source>
</evidence>
<protein>
    <recommendedName>
        <fullName evidence="11">G-protein coupled receptors family 1 profile domain-containing protein</fullName>
    </recommendedName>
</protein>
<evidence type="ECO:0000256" key="4">
    <source>
        <dbReference type="ARBA" id="ARBA00022692"/>
    </source>
</evidence>
<dbReference type="STRING" id="7739.C3XQC0"/>
<name>C3XQC0_BRAFL</name>
<dbReference type="InterPro" id="IPR000611">
    <property type="entry name" value="NPY_rcpt"/>
</dbReference>
<dbReference type="PANTHER" id="PTHR24241:SF76">
    <property type="entry name" value="NEUROPEPTIDE SIFAMIDE RECEPTOR"/>
    <property type="match status" value="1"/>
</dbReference>